<protein>
    <submittedName>
        <fullName evidence="1">Uncharacterized protein</fullName>
    </submittedName>
</protein>
<proteinExistence type="predicted"/>
<reference evidence="1" key="1">
    <citation type="submission" date="2020-04" db="EMBL/GenBank/DDBJ databases">
        <authorList>
            <person name="Chiriac C."/>
            <person name="Salcher M."/>
            <person name="Ghai R."/>
            <person name="Kavagutti S V."/>
        </authorList>
    </citation>
    <scope>NUCLEOTIDE SEQUENCE</scope>
</reference>
<evidence type="ECO:0000313" key="1">
    <source>
        <dbReference type="EMBL" id="CAB4159540.1"/>
    </source>
</evidence>
<organism evidence="1">
    <name type="scientific">uncultured Caudovirales phage</name>
    <dbReference type="NCBI Taxonomy" id="2100421"/>
    <lineage>
        <taxon>Viruses</taxon>
        <taxon>Duplodnaviria</taxon>
        <taxon>Heunggongvirae</taxon>
        <taxon>Uroviricota</taxon>
        <taxon>Caudoviricetes</taxon>
        <taxon>Peduoviridae</taxon>
        <taxon>Maltschvirus</taxon>
        <taxon>Maltschvirus maltsch</taxon>
    </lineage>
</organism>
<dbReference type="EMBL" id="LR796670">
    <property type="protein sequence ID" value="CAB4159540.1"/>
    <property type="molecule type" value="Genomic_DNA"/>
</dbReference>
<name>A0A6J5NIB1_9CAUD</name>
<gene>
    <name evidence="1" type="ORF">UFOVP699_276</name>
</gene>
<accession>A0A6J5NIB1</accession>
<sequence>MIATFYNERIDKNVVAYQKRVFDHFGISLNQVMPENWGTHGSAVNDYINSLGDSWEYFVLFDIDCIPLTRTVVQESIDWALSHTGILGVAQRANHIKDSILYAGPAFLVFSRKTFDLLGRPSFSGNSRSDNGGELTYECVSRGYEVNLLYPSHVEVPKWKLTDDSMFGLGTTFENKIFHNFESRNGRNHGFINKCEKVLKINQD</sequence>